<dbReference type="GO" id="GO:0005737">
    <property type="term" value="C:cytoplasm"/>
    <property type="evidence" value="ECO:0007669"/>
    <property type="project" value="UniProtKB-SubCell"/>
</dbReference>
<dbReference type="EMBL" id="QCYY01001915">
    <property type="protein sequence ID" value="ROT74295.1"/>
    <property type="molecule type" value="Genomic_DNA"/>
</dbReference>
<proteinExistence type="predicted"/>
<comment type="subcellular location">
    <subcellularLocation>
        <location evidence="2">Cytoplasm</location>
    </subcellularLocation>
    <subcellularLocation>
        <location evidence="1">Nucleus</location>
    </subcellularLocation>
</comment>
<sequence length="77" mass="8511">MARGHQKAQSQAKNLAKQAAIKSKQGHNANAQKKAAAKALTYQCPVCRSMMPDPKTFKQHFENKHPGAPMPEELKDI</sequence>
<feature type="region of interest" description="Disordered" evidence="5">
    <location>
        <begin position="57"/>
        <end position="77"/>
    </location>
</feature>
<keyword evidence="3" id="KW-0963">Cytoplasm</keyword>
<reference evidence="7 8" key="2">
    <citation type="submission" date="2019-01" db="EMBL/GenBank/DDBJ databases">
        <title>The decoding of complex shrimp genome reveals the adaptation for benthos swimmer, frequently molting mechanism and breeding impact on genome.</title>
        <authorList>
            <person name="Sun Y."/>
            <person name="Gao Y."/>
            <person name="Yu Y."/>
        </authorList>
    </citation>
    <scope>NUCLEOTIDE SEQUENCE [LARGE SCALE GENOMIC DNA]</scope>
    <source>
        <tissue evidence="7">Muscle</tissue>
    </source>
</reference>
<feature type="region of interest" description="Disordered" evidence="5">
    <location>
        <begin position="1"/>
        <end position="35"/>
    </location>
</feature>
<evidence type="ECO:0000256" key="2">
    <source>
        <dbReference type="ARBA" id="ARBA00004496"/>
    </source>
</evidence>
<dbReference type="PANTHER" id="PTHR21213:SF0">
    <property type="entry name" value="ZINC FINGER PROTEIN 706"/>
    <property type="match status" value="1"/>
</dbReference>
<evidence type="ECO:0000313" key="8">
    <source>
        <dbReference type="Proteomes" id="UP000283509"/>
    </source>
</evidence>
<dbReference type="Gene3D" id="4.10.1050.10">
    <property type="entry name" value="At2g23090-like"/>
    <property type="match status" value="1"/>
</dbReference>
<evidence type="ECO:0000256" key="4">
    <source>
        <dbReference type="ARBA" id="ARBA00023242"/>
    </source>
</evidence>
<dbReference type="OrthoDB" id="73348at2759"/>
<dbReference type="SUPFAM" id="SSF118359">
    <property type="entry name" value="Expressed protein At2g23090/F21P24.15"/>
    <property type="match status" value="1"/>
</dbReference>
<dbReference type="InterPro" id="IPR013087">
    <property type="entry name" value="Znf_C2H2_type"/>
</dbReference>
<dbReference type="InterPro" id="IPR045230">
    <property type="entry name" value="MBS1/2-like"/>
</dbReference>
<organism evidence="7 8">
    <name type="scientific">Penaeus vannamei</name>
    <name type="common">Whiteleg shrimp</name>
    <name type="synonym">Litopenaeus vannamei</name>
    <dbReference type="NCBI Taxonomy" id="6689"/>
    <lineage>
        <taxon>Eukaryota</taxon>
        <taxon>Metazoa</taxon>
        <taxon>Ecdysozoa</taxon>
        <taxon>Arthropoda</taxon>
        <taxon>Crustacea</taxon>
        <taxon>Multicrustacea</taxon>
        <taxon>Malacostraca</taxon>
        <taxon>Eumalacostraca</taxon>
        <taxon>Eucarida</taxon>
        <taxon>Decapoda</taxon>
        <taxon>Dendrobranchiata</taxon>
        <taxon>Penaeoidea</taxon>
        <taxon>Penaeidae</taxon>
        <taxon>Penaeus</taxon>
    </lineage>
</organism>
<accession>A0A423TCV7</accession>
<dbReference type="PROSITE" id="PS00028">
    <property type="entry name" value="ZINC_FINGER_C2H2_1"/>
    <property type="match status" value="1"/>
</dbReference>
<dbReference type="Pfam" id="PF04419">
    <property type="entry name" value="SERF-like_N"/>
    <property type="match status" value="1"/>
</dbReference>
<gene>
    <name evidence="7" type="ORF">C7M84_007228</name>
</gene>
<dbReference type="PANTHER" id="PTHR21213">
    <property type="entry name" value="GEO09665P1-RELATED"/>
    <property type="match status" value="1"/>
</dbReference>
<evidence type="ECO:0000256" key="3">
    <source>
        <dbReference type="ARBA" id="ARBA00022490"/>
    </source>
</evidence>
<feature type="domain" description="C2H2-type" evidence="6">
    <location>
        <begin position="44"/>
        <end position="65"/>
    </location>
</feature>
<name>A0A423TCV7_PENVA</name>
<evidence type="ECO:0000256" key="5">
    <source>
        <dbReference type="SAM" id="MobiDB-lite"/>
    </source>
</evidence>
<reference evidence="7 8" key="1">
    <citation type="submission" date="2018-04" db="EMBL/GenBank/DDBJ databases">
        <authorList>
            <person name="Zhang X."/>
            <person name="Yuan J."/>
            <person name="Li F."/>
            <person name="Xiang J."/>
        </authorList>
    </citation>
    <scope>NUCLEOTIDE SEQUENCE [LARGE SCALE GENOMIC DNA]</scope>
    <source>
        <tissue evidence="7">Muscle</tissue>
    </source>
</reference>
<dbReference type="Proteomes" id="UP000283509">
    <property type="component" value="Unassembled WGS sequence"/>
</dbReference>
<keyword evidence="4" id="KW-0539">Nucleus</keyword>
<dbReference type="GO" id="GO:0005634">
    <property type="term" value="C:nucleus"/>
    <property type="evidence" value="ECO:0007669"/>
    <property type="project" value="UniProtKB-SubCell"/>
</dbReference>
<dbReference type="InterPro" id="IPR007513">
    <property type="entry name" value="SERF-like_N"/>
</dbReference>
<evidence type="ECO:0000313" key="7">
    <source>
        <dbReference type="EMBL" id="ROT74295.1"/>
    </source>
</evidence>
<evidence type="ECO:0000259" key="6">
    <source>
        <dbReference type="PROSITE" id="PS00028"/>
    </source>
</evidence>
<dbReference type="STRING" id="6689.A0A423TCV7"/>
<dbReference type="InterPro" id="IPR026939">
    <property type="entry name" value="ZNF706/At2g23090_sf"/>
</dbReference>
<evidence type="ECO:0000256" key="1">
    <source>
        <dbReference type="ARBA" id="ARBA00004123"/>
    </source>
</evidence>
<dbReference type="AlphaFoldDB" id="A0A423TCV7"/>
<protein>
    <submittedName>
        <fullName evidence="7">Zinc finger protein</fullName>
    </submittedName>
</protein>
<comment type="caution">
    <text evidence="7">The sequence shown here is derived from an EMBL/GenBank/DDBJ whole genome shotgun (WGS) entry which is preliminary data.</text>
</comment>
<keyword evidence="8" id="KW-1185">Reference proteome</keyword>